<organism evidence="1 2">
    <name type="scientific">Nocardia veterana</name>
    <dbReference type="NCBI Taxonomy" id="132249"/>
    <lineage>
        <taxon>Bacteria</taxon>
        <taxon>Bacillati</taxon>
        <taxon>Actinomycetota</taxon>
        <taxon>Actinomycetes</taxon>
        <taxon>Mycobacteriales</taxon>
        <taxon>Nocardiaceae</taxon>
        <taxon>Nocardia</taxon>
    </lineage>
</organism>
<gene>
    <name evidence="1" type="ORF">HGA07_24440</name>
</gene>
<dbReference type="AlphaFoldDB" id="A0A7X6M201"/>
<sequence length="81" mass="9405">MSFTDTPEAQRKSPLPHDPDIVLLIRITVPNEHELRFVACMSAALRFAVHWAAEYPAATVSFELPRRQHRRLPCERLWTLP</sequence>
<dbReference type="RefSeq" id="WP_040716832.1">
    <property type="nucleotide sequence ID" value="NZ_CAWPHS010000028.1"/>
</dbReference>
<dbReference type="EMBL" id="JAAXPE010000034">
    <property type="protein sequence ID" value="NKY88755.1"/>
    <property type="molecule type" value="Genomic_DNA"/>
</dbReference>
<evidence type="ECO:0000313" key="1">
    <source>
        <dbReference type="EMBL" id="NKY88755.1"/>
    </source>
</evidence>
<accession>A0A7X6M201</accession>
<keyword evidence="2" id="KW-1185">Reference proteome</keyword>
<proteinExistence type="predicted"/>
<comment type="caution">
    <text evidence="1">The sequence shown here is derived from an EMBL/GenBank/DDBJ whole genome shotgun (WGS) entry which is preliminary data.</text>
</comment>
<evidence type="ECO:0000313" key="2">
    <source>
        <dbReference type="Proteomes" id="UP000523447"/>
    </source>
</evidence>
<name>A0A7X6M201_9NOCA</name>
<protein>
    <submittedName>
        <fullName evidence="1">Uncharacterized protein</fullName>
    </submittedName>
</protein>
<dbReference type="Proteomes" id="UP000523447">
    <property type="component" value="Unassembled WGS sequence"/>
</dbReference>
<reference evidence="1 2" key="1">
    <citation type="submission" date="2020-04" db="EMBL/GenBank/DDBJ databases">
        <title>MicrobeNet Type strains.</title>
        <authorList>
            <person name="Nicholson A.C."/>
        </authorList>
    </citation>
    <scope>NUCLEOTIDE SEQUENCE [LARGE SCALE GENOMIC DNA]</scope>
    <source>
        <strain evidence="1 2">DSM 44445</strain>
    </source>
</reference>